<evidence type="ECO:0000313" key="1">
    <source>
        <dbReference type="EMBL" id="SFI72789.1"/>
    </source>
</evidence>
<dbReference type="EMBL" id="FORC01000002">
    <property type="protein sequence ID" value="SFI72789.1"/>
    <property type="molecule type" value="Genomic_DNA"/>
</dbReference>
<reference evidence="2" key="1">
    <citation type="submission" date="2016-10" db="EMBL/GenBank/DDBJ databases">
        <authorList>
            <person name="Varghese N."/>
            <person name="Submissions S."/>
        </authorList>
    </citation>
    <scope>NUCLEOTIDE SEQUENCE [LARGE SCALE GENOMIC DNA]</scope>
    <source>
        <strain evidence="2">LMG 22563</strain>
    </source>
</reference>
<evidence type="ECO:0008006" key="3">
    <source>
        <dbReference type="Google" id="ProtNLM"/>
    </source>
</evidence>
<name>A0A1I3KJW9_9GAMM</name>
<proteinExistence type="predicted"/>
<protein>
    <recommendedName>
        <fullName evidence="3">Peptidase C39 domain-containing protein</fullName>
    </recommendedName>
</protein>
<sequence length="147" mass="16846">MPYPITPVVQEQPTGCGIAACAALAGVSYSESRRIANGLGIYAEDQALWSDTEYVTRLLRAQGLDAQPPAPFSTWEQLPERALLAIRWRLEHGRPFWHWVVFARDQGNACVLDSKRSLKHNLRTDFWRMQPKWFMVVSTTHRQEPPQ</sequence>
<dbReference type="OrthoDB" id="9789822at2"/>
<accession>A0A1I3KJW9</accession>
<dbReference type="RefSeq" id="WP_074884096.1">
    <property type="nucleotide sequence ID" value="NZ_FORC01000002.1"/>
</dbReference>
<dbReference type="STRING" id="289370.SAMN05216602_2552"/>
<keyword evidence="2" id="KW-1185">Reference proteome</keyword>
<dbReference type="AlphaFoldDB" id="A0A1I3KJW9"/>
<organism evidence="1 2">
    <name type="scientific">Phytopseudomonas argentinensis</name>
    <dbReference type="NCBI Taxonomy" id="289370"/>
    <lineage>
        <taxon>Bacteria</taxon>
        <taxon>Pseudomonadati</taxon>
        <taxon>Pseudomonadota</taxon>
        <taxon>Gammaproteobacteria</taxon>
        <taxon>Pseudomonadales</taxon>
        <taxon>Pseudomonadaceae</taxon>
        <taxon>Phytopseudomonas</taxon>
    </lineage>
</organism>
<dbReference type="Proteomes" id="UP000183018">
    <property type="component" value="Unassembled WGS sequence"/>
</dbReference>
<gene>
    <name evidence="1" type="ORF">SAMN05216602_2552</name>
</gene>
<evidence type="ECO:0000313" key="2">
    <source>
        <dbReference type="Proteomes" id="UP000183018"/>
    </source>
</evidence>